<dbReference type="Proteomes" id="UP000799754">
    <property type="component" value="Unassembled WGS sequence"/>
</dbReference>
<evidence type="ECO:0000313" key="1">
    <source>
        <dbReference type="EMBL" id="KAF2622833.1"/>
    </source>
</evidence>
<organism evidence="1 2">
    <name type="scientific">Macroventuria anomochaeta</name>
    <dbReference type="NCBI Taxonomy" id="301207"/>
    <lineage>
        <taxon>Eukaryota</taxon>
        <taxon>Fungi</taxon>
        <taxon>Dikarya</taxon>
        <taxon>Ascomycota</taxon>
        <taxon>Pezizomycotina</taxon>
        <taxon>Dothideomycetes</taxon>
        <taxon>Pleosporomycetidae</taxon>
        <taxon>Pleosporales</taxon>
        <taxon>Pleosporineae</taxon>
        <taxon>Didymellaceae</taxon>
        <taxon>Macroventuria</taxon>
    </lineage>
</organism>
<gene>
    <name evidence="1" type="ORF">BU25DRAFT_301389</name>
</gene>
<feature type="non-terminal residue" evidence="1">
    <location>
        <position position="86"/>
    </location>
</feature>
<comment type="caution">
    <text evidence="1">The sequence shown here is derived from an EMBL/GenBank/DDBJ whole genome shotgun (WGS) entry which is preliminary data.</text>
</comment>
<reference evidence="1" key="1">
    <citation type="journal article" date="2020" name="Stud. Mycol.">
        <title>101 Dothideomycetes genomes: a test case for predicting lifestyles and emergence of pathogens.</title>
        <authorList>
            <person name="Haridas S."/>
            <person name="Albert R."/>
            <person name="Binder M."/>
            <person name="Bloem J."/>
            <person name="Labutti K."/>
            <person name="Salamov A."/>
            <person name="Andreopoulos B."/>
            <person name="Baker S."/>
            <person name="Barry K."/>
            <person name="Bills G."/>
            <person name="Bluhm B."/>
            <person name="Cannon C."/>
            <person name="Castanera R."/>
            <person name="Culley D."/>
            <person name="Daum C."/>
            <person name="Ezra D."/>
            <person name="Gonzalez J."/>
            <person name="Henrissat B."/>
            <person name="Kuo A."/>
            <person name="Liang C."/>
            <person name="Lipzen A."/>
            <person name="Lutzoni F."/>
            <person name="Magnuson J."/>
            <person name="Mondo S."/>
            <person name="Nolan M."/>
            <person name="Ohm R."/>
            <person name="Pangilinan J."/>
            <person name="Park H.-J."/>
            <person name="Ramirez L."/>
            <person name="Alfaro M."/>
            <person name="Sun H."/>
            <person name="Tritt A."/>
            <person name="Yoshinaga Y."/>
            <person name="Zwiers L.-H."/>
            <person name="Turgeon B."/>
            <person name="Goodwin S."/>
            <person name="Spatafora J."/>
            <person name="Crous P."/>
            <person name="Grigoriev I."/>
        </authorList>
    </citation>
    <scope>NUCLEOTIDE SEQUENCE</scope>
    <source>
        <strain evidence="1">CBS 525.71</strain>
    </source>
</reference>
<evidence type="ECO:0000313" key="2">
    <source>
        <dbReference type="Proteomes" id="UP000799754"/>
    </source>
</evidence>
<accession>A0ACB6RM04</accession>
<feature type="non-terminal residue" evidence="1">
    <location>
        <position position="1"/>
    </location>
</feature>
<name>A0ACB6RM04_9PLEO</name>
<dbReference type="EMBL" id="MU006741">
    <property type="protein sequence ID" value="KAF2622833.1"/>
    <property type="molecule type" value="Genomic_DNA"/>
</dbReference>
<proteinExistence type="predicted"/>
<protein>
    <submittedName>
        <fullName evidence="1">Uncharacterized protein</fullName>
    </submittedName>
</protein>
<sequence length="86" mass="9774">IRIGGDLPMELTNECCMTAIYLLNRTPTEALDWRTPYEIVQRHKPTVAHLAVIGFRAYVLNTKLKLVEKLQSRDLVGQLVGYDSTD</sequence>
<keyword evidence="2" id="KW-1185">Reference proteome</keyword>